<dbReference type="InterPro" id="IPR016181">
    <property type="entry name" value="Acyl_CoA_acyltransferase"/>
</dbReference>
<proteinExistence type="predicted"/>
<dbReference type="RefSeq" id="WP_016164924.1">
    <property type="nucleotide sequence ID" value="NZ_JAKZGC010000009.1"/>
</dbReference>
<dbReference type="GO" id="GO:0016747">
    <property type="term" value="F:acyltransferase activity, transferring groups other than amino-acyl groups"/>
    <property type="evidence" value="ECO:0007669"/>
    <property type="project" value="InterPro"/>
</dbReference>
<dbReference type="HOGENOM" id="CLU_121382_0_0_6"/>
<evidence type="ECO:0000313" key="2">
    <source>
        <dbReference type="EMBL" id="EOR03466.1"/>
    </source>
</evidence>
<dbReference type="Gene3D" id="3.40.630.30">
    <property type="match status" value="1"/>
</dbReference>
<sequence>MQFKYLKANTIHFKLVEEKDAEFICSLRTNPDLNKHLSQSTALVEEQKLWIKNYKDRESKDLEYYFIIYRNDNNEKIGTIRLYDFQENPKSFCWGSWILNANKTRYAAIESAMLVYKIAFEELGFEQSHFDVRKENLGVHKFHLRLGAMHIDGNELDNFYIYPAAKYFEILPEYQDFLG</sequence>
<name>R9ATR1_9GAMM</name>
<dbReference type="Proteomes" id="UP000016203">
    <property type="component" value="Unassembled WGS sequence"/>
</dbReference>
<gene>
    <name evidence="2" type="ORF">F896_03578</name>
</gene>
<evidence type="ECO:0000259" key="1">
    <source>
        <dbReference type="Pfam" id="PF13302"/>
    </source>
</evidence>
<protein>
    <recommendedName>
        <fullName evidence="1">N-acetyltransferase domain-containing protein</fullName>
    </recommendedName>
</protein>
<reference evidence="2 3" key="1">
    <citation type="submission" date="2013-03" db="EMBL/GenBank/DDBJ databases">
        <title>The Genome Sequence of Acinetobacter sp. CIP 110321.</title>
        <authorList>
            <consortium name="The Broad Institute Genome Sequencing Platform"/>
            <consortium name="The Broad Institute Genome Sequencing Center for Infectious Disease"/>
            <person name="Cerqueira G."/>
            <person name="Feldgarden M."/>
            <person name="Courvalin P."/>
            <person name="Perichon B."/>
            <person name="Grillot-Courvalin C."/>
            <person name="Clermont D."/>
            <person name="Rocha E."/>
            <person name="Yoon E.-J."/>
            <person name="Nemec A."/>
            <person name="Walker B."/>
            <person name="Young S.K."/>
            <person name="Zeng Q."/>
            <person name="Gargeya S."/>
            <person name="Fitzgerald M."/>
            <person name="Haas B."/>
            <person name="Abouelleil A."/>
            <person name="Alvarado L."/>
            <person name="Arachchi H.M."/>
            <person name="Berlin A.M."/>
            <person name="Chapman S.B."/>
            <person name="Dewar J."/>
            <person name="Goldberg J."/>
            <person name="Griggs A."/>
            <person name="Gujja S."/>
            <person name="Hansen M."/>
            <person name="Howarth C."/>
            <person name="Imamovic A."/>
            <person name="Larimer J."/>
            <person name="McCowan C."/>
            <person name="Murphy C."/>
            <person name="Neiman D."/>
            <person name="Pearson M."/>
            <person name="Priest M."/>
            <person name="Roberts A."/>
            <person name="Saif S."/>
            <person name="Shea T."/>
            <person name="Sisk P."/>
            <person name="Sykes S."/>
            <person name="Wortman J."/>
            <person name="Nusbaum C."/>
            <person name="Birren B."/>
        </authorList>
    </citation>
    <scope>NUCLEOTIDE SEQUENCE [LARGE SCALE GENOMIC DNA]</scope>
    <source>
        <strain evidence="2 3">CIP 110321</strain>
    </source>
</reference>
<feature type="domain" description="N-acetyltransferase" evidence="1">
    <location>
        <begin position="15"/>
        <end position="148"/>
    </location>
</feature>
<dbReference type="InterPro" id="IPR000182">
    <property type="entry name" value="GNAT_dom"/>
</dbReference>
<dbReference type="PATRIC" id="fig|1217699.3.peg.3497"/>
<dbReference type="EMBL" id="AQFL01000027">
    <property type="protein sequence ID" value="EOR03466.1"/>
    <property type="molecule type" value="Genomic_DNA"/>
</dbReference>
<dbReference type="PANTHER" id="PTHR43415">
    <property type="entry name" value="SPERMIDINE N(1)-ACETYLTRANSFERASE"/>
    <property type="match status" value="1"/>
</dbReference>
<dbReference type="PANTHER" id="PTHR43415:SF3">
    <property type="entry name" value="GNAT-FAMILY ACETYLTRANSFERASE"/>
    <property type="match status" value="1"/>
</dbReference>
<dbReference type="OrthoDB" id="2049878at2"/>
<organism evidence="2 3">
    <name type="scientific">Acinetobacter genomosp. 15BJ</name>
    <dbReference type="NCBI Taxonomy" id="106651"/>
    <lineage>
        <taxon>Bacteria</taxon>
        <taxon>Pseudomonadati</taxon>
        <taxon>Pseudomonadota</taxon>
        <taxon>Gammaproteobacteria</taxon>
        <taxon>Moraxellales</taxon>
        <taxon>Moraxellaceae</taxon>
        <taxon>Acinetobacter</taxon>
    </lineage>
</organism>
<dbReference type="SUPFAM" id="SSF55729">
    <property type="entry name" value="Acyl-CoA N-acyltransferases (Nat)"/>
    <property type="match status" value="1"/>
</dbReference>
<comment type="caution">
    <text evidence="2">The sequence shown here is derived from an EMBL/GenBank/DDBJ whole genome shotgun (WGS) entry which is preliminary data.</text>
</comment>
<evidence type="ECO:0000313" key="3">
    <source>
        <dbReference type="Proteomes" id="UP000016203"/>
    </source>
</evidence>
<accession>R9ATR1</accession>
<dbReference type="AlphaFoldDB" id="R9ATR1"/>
<dbReference type="Pfam" id="PF13302">
    <property type="entry name" value="Acetyltransf_3"/>
    <property type="match status" value="1"/>
</dbReference>